<evidence type="ECO:0000256" key="3">
    <source>
        <dbReference type="ARBA" id="ARBA00022490"/>
    </source>
</evidence>
<dbReference type="VEuPathDB" id="FungiDB:CAGL0K03333g"/>
<dbReference type="VEuPathDB" id="FungiDB:GVI51_K03157"/>
<proteinExistence type="inferred from homology"/>
<keyword evidence="6" id="KW-0862">Zinc</keyword>
<dbReference type="PANTHER" id="PTHR47442">
    <property type="entry name" value="MYND-TYPE ZINC FINGER PROTEIN MUB1"/>
    <property type="match status" value="1"/>
</dbReference>
<evidence type="ECO:0000256" key="6">
    <source>
        <dbReference type="ARBA" id="ARBA00022833"/>
    </source>
</evidence>
<gene>
    <name evidence="10" type="ORF">AO440_003394</name>
</gene>
<feature type="domain" description="MYND-type" evidence="9">
    <location>
        <begin position="485"/>
        <end position="526"/>
    </location>
</feature>
<dbReference type="GO" id="GO:0008270">
    <property type="term" value="F:zinc ion binding"/>
    <property type="evidence" value="ECO:0007669"/>
    <property type="project" value="UniProtKB-KW"/>
</dbReference>
<comment type="similarity">
    <text evidence="2">Belongs to the MUB1/samB family.</text>
</comment>
<dbReference type="VEuPathDB" id="FungiDB:GWK60_K03179"/>
<evidence type="ECO:0000259" key="9">
    <source>
        <dbReference type="PROSITE" id="PS50865"/>
    </source>
</evidence>
<dbReference type="Proteomes" id="UP000054886">
    <property type="component" value="Unassembled WGS sequence"/>
</dbReference>
<evidence type="ECO:0000256" key="8">
    <source>
        <dbReference type="SAM" id="MobiDB-lite"/>
    </source>
</evidence>
<evidence type="ECO:0000313" key="11">
    <source>
        <dbReference type="Proteomes" id="UP000054886"/>
    </source>
</evidence>
<keyword evidence="4" id="KW-0479">Metal-binding</keyword>
<reference evidence="10 11" key="1">
    <citation type="submission" date="2015-10" db="EMBL/GenBank/DDBJ databases">
        <title>Draft genomes sequences of Candida glabrata isolates 1A, 1B, 2A, 2B, 3A and 3B.</title>
        <authorList>
            <person name="Haavelsrud O.E."/>
            <person name="Gaustad P."/>
        </authorList>
    </citation>
    <scope>NUCLEOTIDE SEQUENCE [LARGE SCALE GENOMIC DNA]</scope>
    <source>
        <strain evidence="10">910700640</strain>
    </source>
</reference>
<dbReference type="InterPro" id="IPR002893">
    <property type="entry name" value="Znf_MYND"/>
</dbReference>
<comment type="subcellular location">
    <subcellularLocation>
        <location evidence="1">Cytoplasm</location>
    </subcellularLocation>
</comment>
<feature type="region of interest" description="Disordered" evidence="8">
    <location>
        <begin position="533"/>
        <end position="556"/>
    </location>
</feature>
<dbReference type="GO" id="GO:0016567">
    <property type="term" value="P:protein ubiquitination"/>
    <property type="evidence" value="ECO:0007669"/>
    <property type="project" value="EnsemblFungi"/>
</dbReference>
<keyword evidence="3" id="KW-0963">Cytoplasm</keyword>
<dbReference type="GO" id="GO:1990304">
    <property type="term" value="C:MUB1-RAD6-UBR2 ubiquitin ligase complex"/>
    <property type="evidence" value="ECO:0007669"/>
    <property type="project" value="EnsemblFungi"/>
</dbReference>
<evidence type="ECO:0000256" key="5">
    <source>
        <dbReference type="ARBA" id="ARBA00022771"/>
    </source>
</evidence>
<comment type="caution">
    <text evidence="10">The sequence shown here is derived from an EMBL/GenBank/DDBJ whole genome shotgun (WGS) entry which is preliminary data.</text>
</comment>
<dbReference type="EMBL" id="LLZZ01000172">
    <property type="protein sequence ID" value="KTA96489.1"/>
    <property type="molecule type" value="Genomic_DNA"/>
</dbReference>
<dbReference type="SUPFAM" id="SSF144232">
    <property type="entry name" value="HIT/MYND zinc finger-like"/>
    <property type="match status" value="1"/>
</dbReference>
<dbReference type="VEuPathDB" id="FungiDB:B1J91_K03333g"/>
<evidence type="ECO:0000256" key="2">
    <source>
        <dbReference type="ARBA" id="ARBA00010655"/>
    </source>
</evidence>
<name>A0A0W0CJX3_CANGB</name>
<dbReference type="AlphaFoldDB" id="A0A0W0CJX3"/>
<dbReference type="PANTHER" id="PTHR47442:SF1">
    <property type="entry name" value="MYND-TYPE ZINC FINGER PROTEIN MUB1"/>
    <property type="match status" value="1"/>
</dbReference>
<dbReference type="GO" id="GO:0005737">
    <property type="term" value="C:cytoplasm"/>
    <property type="evidence" value="ECO:0007669"/>
    <property type="project" value="UniProtKB-SubCell"/>
</dbReference>
<sequence>MRDSNHRSISNNKPVITITSTVYDRRALDIESTVPLINSLNHLTYLTSNSAKIRETIANDGALDRLVSILHNCHLSLHEILDKDLEFFKTHERAKSIYKRKRLALCAWKWTLAFQCLVLTGTRGTEQIRKKVVLAGVIPVLATVLDNYMLFHKHYDFIRDETLDFEIDEILTFDSYKLLRKNSEETYEEYISYLIGRDKLKPTDFKRFSVEELTTPIMTCATDFRDVWQRYNDSPLPTSSDKSNAKLEENCFYENDEEKFLVSTPRSFFIGKIIPKQDDVIWSLQLLAFISKYTYMKQKLQNVELIDSLSFRSMIERYKKRKMTTFSNNLSPLSISKNLSEKDENIVGDIKDESDITNLQMKINNPIIKEIMECGKRCLKIEKKRKECKPKCRTCILNMKSPAYIKNLQLNKYFDRLWNYQKVSKRLTDETWNSFISKQLINAFPLVEKYTITDKNTHDIIYWSSVIMRNSCRKNEVTGVRQCANFSCGKWERYPREFAKCRRCKRTKYCSRECQLEAWKHHRYWCHEVTSSNKSSSMNTETNTPGGTGNDSSTMMARTEGGTILQTNTAGLMLQQHTPDLTHTEEMAGQFSNDNEDINGME</sequence>
<keyword evidence="5 7" id="KW-0863">Zinc-finger</keyword>
<evidence type="ECO:0000256" key="4">
    <source>
        <dbReference type="ARBA" id="ARBA00022723"/>
    </source>
</evidence>
<evidence type="ECO:0000256" key="1">
    <source>
        <dbReference type="ARBA" id="ARBA00004496"/>
    </source>
</evidence>
<dbReference type="InterPro" id="IPR051664">
    <property type="entry name" value="MYND-type_zinc_finger"/>
</dbReference>
<protein>
    <submittedName>
        <fullName evidence="10">MYND-type zinc finger protein MUB1</fullName>
    </submittedName>
</protein>
<organism evidence="10 11">
    <name type="scientific">Candida glabrata</name>
    <name type="common">Yeast</name>
    <name type="synonym">Torulopsis glabrata</name>
    <dbReference type="NCBI Taxonomy" id="5478"/>
    <lineage>
        <taxon>Eukaryota</taxon>
        <taxon>Fungi</taxon>
        <taxon>Dikarya</taxon>
        <taxon>Ascomycota</taxon>
        <taxon>Saccharomycotina</taxon>
        <taxon>Saccharomycetes</taxon>
        <taxon>Saccharomycetales</taxon>
        <taxon>Saccharomycetaceae</taxon>
        <taxon>Nakaseomyces</taxon>
    </lineage>
</organism>
<dbReference type="GO" id="GO:0006511">
    <property type="term" value="P:ubiquitin-dependent protein catabolic process"/>
    <property type="evidence" value="ECO:0007669"/>
    <property type="project" value="EnsemblFungi"/>
</dbReference>
<dbReference type="GO" id="GO:0007163">
    <property type="term" value="P:establishment or maintenance of cell polarity"/>
    <property type="evidence" value="ECO:0007669"/>
    <property type="project" value="TreeGrafter"/>
</dbReference>
<dbReference type="Pfam" id="PF01753">
    <property type="entry name" value="zf-MYND"/>
    <property type="match status" value="1"/>
</dbReference>
<accession>A0A0W0CJX3</accession>
<dbReference type="VEuPathDB" id="FungiDB:GW608_K03157"/>
<evidence type="ECO:0000256" key="7">
    <source>
        <dbReference type="PROSITE-ProRule" id="PRU00134"/>
    </source>
</evidence>
<evidence type="ECO:0000313" key="10">
    <source>
        <dbReference type="EMBL" id="KTA96489.1"/>
    </source>
</evidence>
<dbReference type="PROSITE" id="PS50865">
    <property type="entry name" value="ZF_MYND_2"/>
    <property type="match status" value="1"/>
</dbReference>
<dbReference type="Gene3D" id="6.10.140.2220">
    <property type="match status" value="1"/>
</dbReference>